<evidence type="ECO:0000256" key="6">
    <source>
        <dbReference type="HAMAP-Rule" id="MF_00117"/>
    </source>
</evidence>
<evidence type="ECO:0000256" key="3">
    <source>
        <dbReference type="ARBA" id="ARBA00023157"/>
    </source>
</evidence>
<evidence type="ECO:0000313" key="8">
    <source>
        <dbReference type="Proteomes" id="UP000015462"/>
    </source>
</evidence>
<accession>A0AB33Z4X0</accession>
<dbReference type="GO" id="GO:0005737">
    <property type="term" value="C:cytoplasm"/>
    <property type="evidence" value="ECO:0007669"/>
    <property type="project" value="UniProtKB-SubCell"/>
</dbReference>
<organism evidence="7 8">
    <name type="scientific">Cycloclasticus pugetii</name>
    <dbReference type="NCBI Taxonomy" id="34068"/>
    <lineage>
        <taxon>Bacteria</taxon>
        <taxon>Pseudomonadati</taxon>
        <taxon>Pseudomonadota</taxon>
        <taxon>Gammaproteobacteria</taxon>
        <taxon>Thiotrichales</taxon>
        <taxon>Piscirickettsiaceae</taxon>
        <taxon>Cycloclasticus</taxon>
    </lineage>
</organism>
<dbReference type="CDD" id="cd00498">
    <property type="entry name" value="Hsp33"/>
    <property type="match status" value="1"/>
</dbReference>
<dbReference type="Proteomes" id="UP000015462">
    <property type="component" value="Unassembled WGS sequence"/>
</dbReference>
<dbReference type="PANTHER" id="PTHR30111">
    <property type="entry name" value="33 KDA CHAPERONIN"/>
    <property type="match status" value="1"/>
</dbReference>
<comment type="caution">
    <text evidence="7">The sequence shown here is derived from an EMBL/GenBank/DDBJ whole genome shotgun (WGS) entry which is preliminary data.</text>
</comment>
<keyword evidence="4 6" id="KW-0143">Chaperone</keyword>
<dbReference type="AlphaFoldDB" id="A0AB33Z4X0"/>
<dbReference type="Gene3D" id="3.90.1280.10">
    <property type="entry name" value="HSP33 redox switch-like"/>
    <property type="match status" value="1"/>
</dbReference>
<evidence type="ECO:0000256" key="5">
    <source>
        <dbReference type="ARBA" id="ARBA00023284"/>
    </source>
</evidence>
<evidence type="ECO:0000256" key="2">
    <source>
        <dbReference type="ARBA" id="ARBA00022833"/>
    </source>
</evidence>
<keyword evidence="3 6" id="KW-1015">Disulfide bond</keyword>
<dbReference type="EMBL" id="ASHL01000001">
    <property type="protein sequence ID" value="EPD14278.1"/>
    <property type="molecule type" value="Genomic_DNA"/>
</dbReference>
<keyword evidence="1 6" id="KW-0963">Cytoplasm</keyword>
<gene>
    <name evidence="6" type="primary">hslO</name>
    <name evidence="7" type="ORF">L196_02235</name>
</gene>
<dbReference type="InterPro" id="IPR016154">
    <property type="entry name" value="Heat_shock_Hsp33_C"/>
</dbReference>
<dbReference type="PIRSF" id="PIRSF005261">
    <property type="entry name" value="Heat_shock_Hsp33"/>
    <property type="match status" value="1"/>
</dbReference>
<comment type="similarity">
    <text evidence="6">Belongs to the HSP33 family.</text>
</comment>
<proteinExistence type="inferred from homology"/>
<dbReference type="Gene3D" id="3.55.30.10">
    <property type="entry name" value="Hsp33 domain"/>
    <property type="match status" value="1"/>
</dbReference>
<comment type="function">
    <text evidence="6">Redox regulated molecular chaperone. Protects both thermally unfolding and oxidatively damaged proteins from irreversible aggregation. Plays an important role in the bacterial defense system toward oxidative stress.</text>
</comment>
<dbReference type="InterPro" id="IPR000397">
    <property type="entry name" value="Heat_shock_Hsp33"/>
</dbReference>
<dbReference type="SUPFAM" id="SSF64397">
    <property type="entry name" value="Hsp33 domain"/>
    <property type="match status" value="1"/>
</dbReference>
<evidence type="ECO:0000313" key="7">
    <source>
        <dbReference type="EMBL" id="EPD14278.1"/>
    </source>
</evidence>
<reference evidence="7 8" key="1">
    <citation type="journal article" date="2013" name="Genome Announc.">
        <title>Genome Sequence of the Pyrene- and Fluoranthene-Degrading Bacterium Cycloclasticus sp. Strain PY97M.</title>
        <authorList>
            <person name="Cui Z."/>
            <person name="Xu G."/>
            <person name="Li Q."/>
            <person name="Gao W."/>
            <person name="Zheng L."/>
        </authorList>
    </citation>
    <scope>NUCLEOTIDE SEQUENCE [LARGE SCALE GENOMIC DNA]</scope>
    <source>
        <strain evidence="7 8">PY97M</strain>
    </source>
</reference>
<dbReference type="InterPro" id="IPR023212">
    <property type="entry name" value="Hsp33_helix_hairpin_bin_dom_sf"/>
</dbReference>
<evidence type="ECO:0000256" key="4">
    <source>
        <dbReference type="ARBA" id="ARBA00023186"/>
    </source>
</evidence>
<comment type="PTM">
    <text evidence="6">Under oxidizing conditions two disulfide bonds are formed involving the reactive cysteines. Under reducing conditions zinc is bound to the reactive cysteines and the protein is inactive.</text>
</comment>
<keyword evidence="8" id="KW-1185">Reference proteome</keyword>
<dbReference type="Gene3D" id="1.10.287.480">
    <property type="entry name" value="helix hairpin bin"/>
    <property type="match status" value="1"/>
</dbReference>
<sequence length="306" mass="33678">MLALFLDKTAQASSSTMSNENKDQLFRFLFKELGVRGEIVSLDASFQAALALHNYPTSVAEQLGQALAASLLLSATLKFDGSLILQIQGNGPISMLVAQASDRQNVRGLAHWDGDVKPGNLTDLFADARLVLTLKPTMGKPYQGIVNLEGNALSDALESYFKQSEQLKTRLWFAVNGDKAVGFLLQELPAHNGEQADWERVEMLADTITSNELLELTAEDIIHRLFHEESVTLYEPQAIQFKCSCSREKIEAGLLTVGHAELVSLLEEKGAVDTHCDFCNQHYHFDAIDIEQLFSTGKTSGPTVLH</sequence>
<feature type="disulfide bond" description="Redox-active" evidence="6">
    <location>
        <begin position="243"/>
        <end position="245"/>
    </location>
</feature>
<name>A0AB33Z4X0_9GAMM</name>
<feature type="disulfide bond" description="Redox-active" evidence="6">
    <location>
        <begin position="276"/>
        <end position="279"/>
    </location>
</feature>
<protein>
    <recommendedName>
        <fullName evidence="6">33 kDa chaperonin</fullName>
    </recommendedName>
    <alternativeName>
        <fullName evidence="6">Heat shock protein 33 homolog</fullName>
        <shortName evidence="6">HSP33</shortName>
    </alternativeName>
</protein>
<dbReference type="SUPFAM" id="SSF118352">
    <property type="entry name" value="HSP33 redox switch-like"/>
    <property type="match status" value="1"/>
</dbReference>
<dbReference type="Pfam" id="PF01430">
    <property type="entry name" value="HSP33"/>
    <property type="match status" value="1"/>
</dbReference>
<evidence type="ECO:0000256" key="1">
    <source>
        <dbReference type="ARBA" id="ARBA00022490"/>
    </source>
</evidence>
<dbReference type="GO" id="GO:0044183">
    <property type="term" value="F:protein folding chaperone"/>
    <property type="evidence" value="ECO:0007669"/>
    <property type="project" value="TreeGrafter"/>
</dbReference>
<dbReference type="InterPro" id="IPR016153">
    <property type="entry name" value="Heat_shock_Hsp33_N"/>
</dbReference>
<comment type="subcellular location">
    <subcellularLocation>
        <location evidence="6">Cytoplasm</location>
    </subcellularLocation>
</comment>
<dbReference type="HAMAP" id="MF_00117">
    <property type="entry name" value="HslO"/>
    <property type="match status" value="1"/>
</dbReference>
<keyword evidence="2 6" id="KW-0862">Zinc</keyword>
<dbReference type="NCBIfam" id="NF001033">
    <property type="entry name" value="PRK00114.1"/>
    <property type="match status" value="1"/>
</dbReference>
<dbReference type="PANTHER" id="PTHR30111:SF1">
    <property type="entry name" value="33 KDA CHAPERONIN"/>
    <property type="match status" value="1"/>
</dbReference>
<keyword evidence="5 6" id="KW-0676">Redox-active center</keyword>
<dbReference type="GO" id="GO:0042026">
    <property type="term" value="P:protein refolding"/>
    <property type="evidence" value="ECO:0007669"/>
    <property type="project" value="TreeGrafter"/>
</dbReference>
<dbReference type="GO" id="GO:0051082">
    <property type="term" value="F:unfolded protein binding"/>
    <property type="evidence" value="ECO:0007669"/>
    <property type="project" value="UniProtKB-UniRule"/>
</dbReference>